<name>A0ABY6Z8D3_9BACL</name>
<accession>A0ABY6Z8D3</accession>
<dbReference type="HAMAP" id="MF_01660">
    <property type="entry name" value="MenH"/>
    <property type="match status" value="1"/>
</dbReference>
<dbReference type="Pfam" id="PF00561">
    <property type="entry name" value="Abhydrolase_1"/>
    <property type="match status" value="1"/>
</dbReference>
<evidence type="ECO:0000259" key="4">
    <source>
        <dbReference type="Pfam" id="PF00561"/>
    </source>
</evidence>
<comment type="function">
    <text evidence="3">Catalyzes a proton abstraction reaction that results in 2,5-elimination of pyruvate from 2-succinyl-5-enolpyruvyl-6-hydroxy-3-cyclohexene-1-carboxylate (SEPHCHC) and the formation of 2-succinyl-6-hydroxy-2,4-cyclohexadiene-1-carboxylate (SHCHC).</text>
</comment>
<dbReference type="InterPro" id="IPR029058">
    <property type="entry name" value="AB_hydrolase_fold"/>
</dbReference>
<evidence type="ECO:0000313" key="6">
    <source>
        <dbReference type="Proteomes" id="UP001164803"/>
    </source>
</evidence>
<gene>
    <name evidence="3 5" type="primary">menH</name>
    <name evidence="5" type="ORF">NZD86_10100</name>
</gene>
<evidence type="ECO:0000256" key="3">
    <source>
        <dbReference type="HAMAP-Rule" id="MF_01660"/>
    </source>
</evidence>
<dbReference type="RefSeq" id="WP_268046383.1">
    <property type="nucleotide sequence ID" value="NZ_CP104064.1"/>
</dbReference>
<dbReference type="SUPFAM" id="SSF53474">
    <property type="entry name" value="alpha/beta-Hydrolases"/>
    <property type="match status" value="1"/>
</dbReference>
<dbReference type="GO" id="GO:0070205">
    <property type="term" value="F:2-succinyl-6-hydroxy-2,4-cyclohexadiene-1-carboxylate synthase activity"/>
    <property type="evidence" value="ECO:0007669"/>
    <property type="project" value="UniProtKB-EC"/>
</dbReference>
<protein>
    <recommendedName>
        <fullName evidence="3">Putative 2-succinyl-6-hydroxy-2,4-cyclohexadiene-1-carboxylate synthase</fullName>
        <shortName evidence="3">SHCHC synthase</shortName>
        <ecNumber evidence="3">4.2.99.20</ecNumber>
    </recommendedName>
</protein>
<feature type="domain" description="AB hydrolase-1" evidence="4">
    <location>
        <begin position="23"/>
        <end position="257"/>
    </location>
</feature>
<evidence type="ECO:0000256" key="2">
    <source>
        <dbReference type="ARBA" id="ARBA00023239"/>
    </source>
</evidence>
<dbReference type="PRINTS" id="PR00111">
    <property type="entry name" value="ABHYDROLASE"/>
</dbReference>
<dbReference type="NCBIfam" id="TIGR03695">
    <property type="entry name" value="menH_SHCHC"/>
    <property type="match status" value="1"/>
</dbReference>
<dbReference type="PRINTS" id="PR00412">
    <property type="entry name" value="EPOXHYDRLASE"/>
</dbReference>
<organism evidence="5 6">
    <name type="scientific">Alicyclobacillus dauci</name>
    <dbReference type="NCBI Taxonomy" id="1475485"/>
    <lineage>
        <taxon>Bacteria</taxon>
        <taxon>Bacillati</taxon>
        <taxon>Bacillota</taxon>
        <taxon>Bacilli</taxon>
        <taxon>Bacillales</taxon>
        <taxon>Alicyclobacillaceae</taxon>
        <taxon>Alicyclobacillus</taxon>
    </lineage>
</organism>
<keyword evidence="1 3" id="KW-0474">Menaquinone biosynthesis</keyword>
<dbReference type="PANTHER" id="PTHR42916:SF1">
    <property type="entry name" value="PROTEIN PHYLLO, CHLOROPLASTIC"/>
    <property type="match status" value="1"/>
</dbReference>
<comment type="pathway">
    <text evidence="3">Quinol/quinone metabolism; 1,4-dihydroxy-2-naphthoate biosynthesis; 1,4-dihydroxy-2-naphthoate from chorismate: step 3/7.</text>
</comment>
<dbReference type="InterPro" id="IPR000073">
    <property type="entry name" value="AB_hydrolase_1"/>
</dbReference>
<comment type="pathway">
    <text evidence="3">Quinol/quinone metabolism; menaquinone biosynthesis.</text>
</comment>
<dbReference type="EMBL" id="CP104064">
    <property type="protein sequence ID" value="WAH38793.1"/>
    <property type="molecule type" value="Genomic_DNA"/>
</dbReference>
<comment type="similarity">
    <text evidence="3">Belongs to the AB hydrolase superfamily. MenH family.</text>
</comment>
<keyword evidence="2 3" id="KW-0456">Lyase</keyword>
<sequence length="269" mass="30153">MNHMLSIRGVTYAAVEFGSGESLLLLHGFTGSKAVFQPFREEWASHFRCIVPDLLGHGDSDAPLSPVRYGMAETLRDVLAILDTLEVKQTHVLGYSMGGRIALAFALTYPERVHRLVLEGASPGLRTDDGRTSRRASDEQLAQFIETEGVQAFVERWESIPLFASQRRLPEDVFLNQRAIRSQQRKEGLAGSLRGIGTGQQPSYWSRLHELRIPTLLVTGELDMKFTQINEQMAACMQDATHVVIQDAGHTPHIEKPSDFQRIVVEFLR</sequence>
<evidence type="ECO:0000256" key="1">
    <source>
        <dbReference type="ARBA" id="ARBA00022428"/>
    </source>
</evidence>
<dbReference type="PANTHER" id="PTHR42916">
    <property type="entry name" value="2-SUCCINYL-5-ENOLPYRUVYL-6-HYDROXY-3-CYCLOHEXENE-1-CARBOXYLATE SYNTHASE"/>
    <property type="match status" value="1"/>
</dbReference>
<keyword evidence="6" id="KW-1185">Reference proteome</keyword>
<dbReference type="InterPro" id="IPR022485">
    <property type="entry name" value="SHCHC_synthase_MenH"/>
</dbReference>
<dbReference type="Gene3D" id="3.40.50.1820">
    <property type="entry name" value="alpha/beta hydrolase"/>
    <property type="match status" value="1"/>
</dbReference>
<dbReference type="EC" id="4.2.99.20" evidence="3"/>
<dbReference type="Proteomes" id="UP001164803">
    <property type="component" value="Chromosome"/>
</dbReference>
<evidence type="ECO:0000313" key="5">
    <source>
        <dbReference type="EMBL" id="WAH38793.1"/>
    </source>
</evidence>
<reference evidence="5" key="1">
    <citation type="submission" date="2022-08" db="EMBL/GenBank/DDBJ databases">
        <title>Alicyclobacillus dauci DSM2870, complete genome.</title>
        <authorList>
            <person name="Wang Q."/>
            <person name="Cai R."/>
            <person name="Wang Z."/>
        </authorList>
    </citation>
    <scope>NUCLEOTIDE SEQUENCE</scope>
    <source>
        <strain evidence="5">DSM 28700</strain>
    </source>
</reference>
<comment type="subunit">
    <text evidence="3">Monomer.</text>
</comment>
<dbReference type="InterPro" id="IPR000639">
    <property type="entry name" value="Epox_hydrolase-like"/>
</dbReference>
<comment type="catalytic activity">
    <reaction evidence="3">
        <text>5-enolpyruvoyl-6-hydroxy-2-succinyl-cyclohex-3-ene-1-carboxylate = (1R,6R)-6-hydroxy-2-succinyl-cyclohexa-2,4-diene-1-carboxylate + pyruvate</text>
        <dbReference type="Rhea" id="RHEA:25597"/>
        <dbReference type="ChEBI" id="CHEBI:15361"/>
        <dbReference type="ChEBI" id="CHEBI:58689"/>
        <dbReference type="ChEBI" id="CHEBI:58818"/>
        <dbReference type="EC" id="4.2.99.20"/>
    </reaction>
</comment>
<proteinExistence type="inferred from homology"/>